<proteinExistence type="inferred from homology"/>
<dbReference type="KEGG" id="mez:Mtc_0541"/>
<dbReference type="EMBL" id="CP003243">
    <property type="protein sequence ID" value="AFC99306.1"/>
    <property type="molecule type" value="Genomic_DNA"/>
</dbReference>
<dbReference type="HOGENOM" id="CLU_1124130_0_0_2"/>
<dbReference type="InterPro" id="IPR050644">
    <property type="entry name" value="PG_Glycine_Bridge_Synth"/>
</dbReference>
<dbReference type="AlphaFoldDB" id="H8I5I7"/>
<keyword evidence="4" id="KW-0573">Peptidoglycan synthesis</keyword>
<name>H8I5I7_METCZ</name>
<evidence type="ECO:0000256" key="6">
    <source>
        <dbReference type="ARBA" id="ARBA00023316"/>
    </source>
</evidence>
<dbReference type="eggNOG" id="arCOG03320">
    <property type="taxonomic scope" value="Archaea"/>
</dbReference>
<evidence type="ECO:0000256" key="3">
    <source>
        <dbReference type="ARBA" id="ARBA00022960"/>
    </source>
</evidence>
<dbReference type="GO" id="GO:0071555">
    <property type="term" value="P:cell wall organization"/>
    <property type="evidence" value="ECO:0007669"/>
    <property type="project" value="UniProtKB-KW"/>
</dbReference>
<dbReference type="InterPro" id="IPR016181">
    <property type="entry name" value="Acyl_CoA_acyltransferase"/>
</dbReference>
<keyword evidence="5" id="KW-0012">Acyltransferase</keyword>
<protein>
    <submittedName>
        <fullName evidence="7">Uncharacterized protein involved in methicillin resistance</fullName>
    </submittedName>
</protein>
<dbReference type="PANTHER" id="PTHR36174">
    <property type="entry name" value="LIPID II:GLYCINE GLYCYLTRANSFERASE"/>
    <property type="match status" value="1"/>
</dbReference>
<comment type="similarity">
    <text evidence="1">Belongs to the FemABX family.</text>
</comment>
<dbReference type="SUPFAM" id="SSF55729">
    <property type="entry name" value="Acyl-CoA N-acyltransferases (Nat)"/>
    <property type="match status" value="1"/>
</dbReference>
<evidence type="ECO:0000313" key="8">
    <source>
        <dbReference type="Proteomes" id="UP000005233"/>
    </source>
</evidence>
<evidence type="ECO:0000256" key="1">
    <source>
        <dbReference type="ARBA" id="ARBA00009943"/>
    </source>
</evidence>
<dbReference type="GO" id="GO:0016755">
    <property type="term" value="F:aminoacyltransferase activity"/>
    <property type="evidence" value="ECO:0007669"/>
    <property type="project" value="InterPro"/>
</dbReference>
<dbReference type="STRING" id="1041930.Mtc_0541"/>
<dbReference type="Gene3D" id="3.40.630.30">
    <property type="match status" value="1"/>
</dbReference>
<evidence type="ECO:0000313" key="7">
    <source>
        <dbReference type="EMBL" id="AFC99306.1"/>
    </source>
</evidence>
<gene>
    <name evidence="7" type="ordered locus">Mtc_0541</name>
</gene>
<dbReference type="PROSITE" id="PS51191">
    <property type="entry name" value="FEMABX"/>
    <property type="match status" value="1"/>
</dbReference>
<dbReference type="InterPro" id="IPR003447">
    <property type="entry name" value="FEMABX"/>
</dbReference>
<keyword evidence="2" id="KW-0808">Transferase</keyword>
<organism evidence="7 8">
    <name type="scientific">Methanocella conradii (strain DSM 24694 / JCM 17849 / CGMCC 1.5162 / HZ254)</name>
    <dbReference type="NCBI Taxonomy" id="1041930"/>
    <lineage>
        <taxon>Archaea</taxon>
        <taxon>Methanobacteriati</taxon>
        <taxon>Methanobacteriota</taxon>
        <taxon>Stenosarchaea group</taxon>
        <taxon>Methanomicrobia</taxon>
        <taxon>Methanocellales</taxon>
        <taxon>Methanocellaceae</taxon>
        <taxon>Methanocella</taxon>
    </lineage>
</organism>
<dbReference type="GO" id="GO:0008360">
    <property type="term" value="P:regulation of cell shape"/>
    <property type="evidence" value="ECO:0007669"/>
    <property type="project" value="UniProtKB-KW"/>
</dbReference>
<dbReference type="GO" id="GO:0044038">
    <property type="term" value="P:cell wall macromolecule biosynthetic process"/>
    <property type="evidence" value="ECO:0007669"/>
    <property type="project" value="InterPro"/>
</dbReference>
<keyword evidence="3" id="KW-0133">Cell shape</keyword>
<dbReference type="PANTHER" id="PTHR36174:SF1">
    <property type="entry name" value="LIPID II:GLYCINE GLYCYLTRANSFERASE"/>
    <property type="match status" value="1"/>
</dbReference>
<sequence>MKEGDSVLEIERNFFNFKRKDIWFSDSPFEVEGCQGVAFYACKNKVDMPGFVRKDFVTPVIDLTLDEERIWKNIDRMSCRKKINKAYNNGIKLKVNQCYEEFLEIDSEFRKSKGLPGSHIDVDYMKKYGTLFVAMLDGKVICGEVFLEDKDHIRRLITASRRFTGDQHWNNVVGYGNRMIIWESIRYARAKGIKEYDMGGYYAGADKARELEGVNKFKMSFGPKLVTKYNYEKDYSRLFGVARRIYGFSAAQVYRRSCWP</sequence>
<keyword evidence="6" id="KW-0961">Cell wall biogenesis/degradation</keyword>
<evidence type="ECO:0000256" key="4">
    <source>
        <dbReference type="ARBA" id="ARBA00022984"/>
    </source>
</evidence>
<evidence type="ECO:0000256" key="5">
    <source>
        <dbReference type="ARBA" id="ARBA00023315"/>
    </source>
</evidence>
<keyword evidence="8" id="KW-1185">Reference proteome</keyword>
<dbReference type="Proteomes" id="UP000005233">
    <property type="component" value="Chromosome"/>
</dbReference>
<accession>H8I5I7</accession>
<evidence type="ECO:0000256" key="2">
    <source>
        <dbReference type="ARBA" id="ARBA00022679"/>
    </source>
</evidence>
<reference evidence="7 8" key="1">
    <citation type="journal article" date="2012" name="J. Bacteriol.">
        <title>Complete genome sequence of a thermophilic methanogen, Methanocella conradii HZ254, isolated from Chinese rice field soil.</title>
        <authorList>
            <person name="Lu Z."/>
            <person name="Lu Y."/>
        </authorList>
    </citation>
    <scope>NUCLEOTIDE SEQUENCE [LARGE SCALE GENOMIC DNA]</scope>
    <source>
        <strain evidence="8">DSM 24694 / JCM 17849 / CGMCC 1.5162 / HZ254</strain>
    </source>
</reference>